<feature type="domain" description="Gfo/Idh/MocA-like oxidoreductase N-terminal" evidence="2">
    <location>
        <begin position="16"/>
        <end position="133"/>
    </location>
</feature>
<dbReference type="InterPro" id="IPR055170">
    <property type="entry name" value="GFO_IDH_MocA-like_dom"/>
</dbReference>
<dbReference type="GO" id="GO:0000166">
    <property type="term" value="F:nucleotide binding"/>
    <property type="evidence" value="ECO:0007669"/>
    <property type="project" value="InterPro"/>
</dbReference>
<evidence type="ECO:0000256" key="1">
    <source>
        <dbReference type="ARBA" id="ARBA00023002"/>
    </source>
</evidence>
<organism evidence="4 5">
    <name type="scientific">Natronococcus jeotgali DSM 18795</name>
    <dbReference type="NCBI Taxonomy" id="1227498"/>
    <lineage>
        <taxon>Archaea</taxon>
        <taxon>Methanobacteriati</taxon>
        <taxon>Methanobacteriota</taxon>
        <taxon>Stenosarchaea group</taxon>
        <taxon>Halobacteria</taxon>
        <taxon>Halobacteriales</taxon>
        <taxon>Natrialbaceae</taxon>
        <taxon>Natronococcus</taxon>
    </lineage>
</organism>
<gene>
    <name evidence="4" type="ORF">C492_16286</name>
</gene>
<accession>L9WZ79</accession>
<dbReference type="Pfam" id="PF22725">
    <property type="entry name" value="GFO_IDH_MocA_C3"/>
    <property type="match status" value="1"/>
</dbReference>
<proteinExistence type="predicted"/>
<evidence type="ECO:0000259" key="2">
    <source>
        <dbReference type="Pfam" id="PF01408"/>
    </source>
</evidence>
<dbReference type="InterPro" id="IPR050463">
    <property type="entry name" value="Gfo/Idh/MocA_oxidrdct_glycsds"/>
</dbReference>
<dbReference type="Proteomes" id="UP000011531">
    <property type="component" value="Unassembled WGS sequence"/>
</dbReference>
<dbReference type="SUPFAM" id="SSF55347">
    <property type="entry name" value="Glyceraldehyde-3-phosphate dehydrogenase-like, C-terminal domain"/>
    <property type="match status" value="1"/>
</dbReference>
<dbReference type="PATRIC" id="fig|1227498.3.peg.3212"/>
<keyword evidence="5" id="KW-1185">Reference proteome</keyword>
<evidence type="ECO:0000313" key="4">
    <source>
        <dbReference type="EMBL" id="ELY54794.1"/>
    </source>
</evidence>
<feature type="domain" description="GFO/IDH/MocA-like oxidoreductase" evidence="3">
    <location>
        <begin position="144"/>
        <end position="271"/>
    </location>
</feature>
<dbReference type="PANTHER" id="PTHR43818:SF11">
    <property type="entry name" value="BCDNA.GH03377"/>
    <property type="match status" value="1"/>
</dbReference>
<dbReference type="SUPFAM" id="SSF51735">
    <property type="entry name" value="NAD(P)-binding Rossmann-fold domains"/>
    <property type="match status" value="1"/>
</dbReference>
<reference evidence="4 5" key="1">
    <citation type="journal article" date="2014" name="PLoS Genet.">
        <title>Phylogenetically driven sequencing of extremely halophilic archaea reveals strategies for static and dynamic osmo-response.</title>
        <authorList>
            <person name="Becker E.A."/>
            <person name="Seitzer P.M."/>
            <person name="Tritt A."/>
            <person name="Larsen D."/>
            <person name="Krusor M."/>
            <person name="Yao A.I."/>
            <person name="Wu D."/>
            <person name="Madern D."/>
            <person name="Eisen J.A."/>
            <person name="Darling A.E."/>
            <person name="Facciotti M.T."/>
        </authorList>
    </citation>
    <scope>NUCLEOTIDE SEQUENCE [LARGE SCALE GENOMIC DNA]</scope>
    <source>
        <strain evidence="4 5">DSM 18795</strain>
    </source>
</reference>
<dbReference type="RefSeq" id="WP_008425379.1">
    <property type="nucleotide sequence ID" value="NZ_AOIA01000134.1"/>
</dbReference>
<dbReference type="Gene3D" id="3.40.50.720">
    <property type="entry name" value="NAD(P)-binding Rossmann-like Domain"/>
    <property type="match status" value="1"/>
</dbReference>
<dbReference type="InterPro" id="IPR000683">
    <property type="entry name" value="Gfo/Idh/MocA-like_OxRdtase_N"/>
</dbReference>
<protein>
    <submittedName>
        <fullName evidence="4">Oxidoreductase domain-containing protein</fullName>
    </submittedName>
</protein>
<evidence type="ECO:0000259" key="3">
    <source>
        <dbReference type="Pfam" id="PF22725"/>
    </source>
</evidence>
<dbReference type="OrthoDB" id="282474at2157"/>
<dbReference type="EMBL" id="AOIA01000134">
    <property type="protein sequence ID" value="ELY54794.1"/>
    <property type="molecule type" value="Genomic_DNA"/>
</dbReference>
<evidence type="ECO:0000313" key="5">
    <source>
        <dbReference type="Proteomes" id="UP000011531"/>
    </source>
</evidence>
<dbReference type="Pfam" id="PF01408">
    <property type="entry name" value="GFO_IDH_MocA"/>
    <property type="match status" value="1"/>
</dbReference>
<keyword evidence="1" id="KW-0560">Oxidoreductase</keyword>
<dbReference type="Gene3D" id="3.30.360.10">
    <property type="entry name" value="Dihydrodipicolinate Reductase, domain 2"/>
    <property type="match status" value="1"/>
</dbReference>
<dbReference type="InterPro" id="IPR036291">
    <property type="entry name" value="NAD(P)-bd_dom_sf"/>
</dbReference>
<dbReference type="PANTHER" id="PTHR43818">
    <property type="entry name" value="BCDNA.GH03377"/>
    <property type="match status" value="1"/>
</dbReference>
<sequence>MLSQFRSRAGDSRTLSVGVLGVGNIGTVHLKSALAMPDVTVVAAADAVPANRDRAERAGVERTYDDYATLLANEELDAAVVALPPFLHAEAVERAAEHGVDVFVEKPLARSTEEADRMLETAARAGIAVGVDHTLRYQPDVVGVKSAYEDGDVGHVPYASITRLNDGPLGRPPAETAPPSWPLDPDAAGGGTLLELGVHCFDVLEWLFGELEVRAAATGRTLDIDVEDAATVLLRAPEAGTTITLHCGSYQWEELPEVNTRLRLEGIAGTITNRDHLPENFYAGAARAALENVASRVGVADRTVFGPTFYLQAHYDALADFLEAVRTGEEPPVSGRDGQRSLALAERAYDLAAETATDEVELPEVRP</sequence>
<comment type="caution">
    <text evidence="4">The sequence shown here is derived from an EMBL/GenBank/DDBJ whole genome shotgun (WGS) entry which is preliminary data.</text>
</comment>
<dbReference type="STRING" id="1227498.C492_16286"/>
<name>L9WZ79_9EURY</name>
<dbReference type="AlphaFoldDB" id="L9WZ79"/>
<dbReference type="GO" id="GO:0016491">
    <property type="term" value="F:oxidoreductase activity"/>
    <property type="evidence" value="ECO:0007669"/>
    <property type="project" value="UniProtKB-KW"/>
</dbReference>